<dbReference type="GO" id="GO:0140359">
    <property type="term" value="F:ABC-type transporter activity"/>
    <property type="evidence" value="ECO:0007669"/>
    <property type="project" value="InterPro"/>
</dbReference>
<evidence type="ECO:0000256" key="3">
    <source>
        <dbReference type="ARBA" id="ARBA00022475"/>
    </source>
</evidence>
<organism evidence="13 14">
    <name type="scientific">Caldichromatium japonicum</name>
    <dbReference type="NCBI Taxonomy" id="2699430"/>
    <lineage>
        <taxon>Bacteria</taxon>
        <taxon>Pseudomonadati</taxon>
        <taxon>Pseudomonadota</taxon>
        <taxon>Gammaproteobacteria</taxon>
        <taxon>Chromatiales</taxon>
        <taxon>Chromatiaceae</taxon>
        <taxon>Caldichromatium</taxon>
    </lineage>
</organism>
<dbReference type="GO" id="GO:0005524">
    <property type="term" value="F:ATP binding"/>
    <property type="evidence" value="ECO:0007669"/>
    <property type="project" value="UniProtKB-KW"/>
</dbReference>
<dbReference type="RefSeq" id="WP_166270423.1">
    <property type="nucleotide sequence ID" value="NZ_CP048029.1"/>
</dbReference>
<dbReference type="PANTHER" id="PTHR24221">
    <property type="entry name" value="ATP-BINDING CASSETTE SUB-FAMILY B"/>
    <property type="match status" value="1"/>
</dbReference>
<dbReference type="FunFam" id="3.40.50.300:FF:001001">
    <property type="entry name" value="Multidrug ABC transporter ATP-binding protein"/>
    <property type="match status" value="1"/>
</dbReference>
<dbReference type="GO" id="GO:0042883">
    <property type="term" value="P:cysteine transport"/>
    <property type="evidence" value="ECO:0007669"/>
    <property type="project" value="InterPro"/>
</dbReference>
<reference evidence="14" key="1">
    <citation type="submission" date="2020-01" db="EMBL/GenBank/DDBJ databases">
        <title>Caldichromatium gen. nov., sp. nov., a thermophilic purple sulfur bacterium member of the family Chromatiaceae isolated from Nakabusa hot spring, Japan.</title>
        <authorList>
            <person name="Saini M.K."/>
            <person name="Hanada S."/>
            <person name="Tank M."/>
        </authorList>
    </citation>
    <scope>NUCLEOTIDE SEQUENCE [LARGE SCALE GENOMIC DNA]</scope>
    <source>
        <strain evidence="14">No.7</strain>
    </source>
</reference>
<sequence length="590" mass="64630">MAVSPSINAWLKAQRPLASRALTLSIWLNTCNGLLAIAQAWAIANILDATIFGHQGLMALQPWLWGLLLLFFGRALLIWLAERAAFTAAAAVRLSLRDQVYRHLHRLGPTMLADERSGSLAEVLTRGIDDLEGYYARFIPAMGLVMTLPLAILTAVLPLDWLSGLVLLFTAPLIPVFMILIGTGAEARNQRQWRQLARMGAHFLDVIQGLTTLKLFGASKREVGLIAQISDDYRRATMQVLRIAFLSSAVLELFASIGIALVAVFIGFRLYGLALPLPEWIRLPELSYLQGLFILMLAPEFYAPLRNLGTQYHARLGAIAAAEHLIQILERQPPEHLGKAKLQAPCPFGVRFAGVHFSYAPGREALCKVSFDIPASQRVAIVGPSGAGKSTVVNLLLGFLAPSRGEIWIGDQRLSELDLEDWRRHLAWVPQQPHLFQGTIADNIRLGRPDADLKELRAAAQQARIAEFIESLPQGYDTPIGERGAGLSGGQIQRIALARAFLRDAPLVILDEPTASLDPDSERLVQEGIDALAQGRTLLVIAHRLQTVRRADRILVLDQGRVVEEGTHTSLLAAHGQYARLVAAHAGGQV</sequence>
<dbReference type="InterPro" id="IPR017871">
    <property type="entry name" value="ABC_transporter-like_CS"/>
</dbReference>
<feature type="domain" description="ABC transmembrane type-1" evidence="12">
    <location>
        <begin position="24"/>
        <end position="317"/>
    </location>
</feature>
<dbReference type="AlphaFoldDB" id="A0A6G7VCN1"/>
<accession>A0A6G7VCN1</accession>
<feature type="transmembrane region" description="Helical" evidence="10">
    <location>
        <begin position="21"/>
        <end position="43"/>
    </location>
</feature>
<dbReference type="CDD" id="cd18584">
    <property type="entry name" value="ABC_6TM_AarD_CydD"/>
    <property type="match status" value="1"/>
</dbReference>
<dbReference type="PROSITE" id="PS50893">
    <property type="entry name" value="ABC_TRANSPORTER_2"/>
    <property type="match status" value="1"/>
</dbReference>
<feature type="transmembrane region" description="Helical" evidence="10">
    <location>
        <begin position="165"/>
        <end position="185"/>
    </location>
</feature>
<dbReference type="GO" id="GO:0005886">
    <property type="term" value="C:plasma membrane"/>
    <property type="evidence" value="ECO:0007669"/>
    <property type="project" value="UniProtKB-SubCell"/>
</dbReference>
<dbReference type="Proteomes" id="UP000502699">
    <property type="component" value="Chromosome"/>
</dbReference>
<dbReference type="PROSITE" id="PS50929">
    <property type="entry name" value="ABC_TM1F"/>
    <property type="match status" value="1"/>
</dbReference>
<keyword evidence="3" id="KW-1003">Cell membrane</keyword>
<dbReference type="PANTHER" id="PTHR24221:SF590">
    <property type="entry name" value="COMPONENT LINKED WITH THE ASSEMBLY OF CYTOCHROME' TRANSPORT TRANSMEMBRANE ATP-BINDING PROTEIN ABC TRANSPORTER CYDD-RELATED"/>
    <property type="match status" value="1"/>
</dbReference>
<dbReference type="KEGG" id="cjap:GWK36_06310"/>
<comment type="subcellular location">
    <subcellularLocation>
        <location evidence="1">Cell membrane</location>
        <topology evidence="1">Multi-pass membrane protein</topology>
    </subcellularLocation>
</comment>
<evidence type="ECO:0000256" key="8">
    <source>
        <dbReference type="ARBA" id="ARBA00022989"/>
    </source>
</evidence>
<keyword evidence="8 10" id="KW-1133">Transmembrane helix</keyword>
<evidence type="ECO:0000259" key="12">
    <source>
        <dbReference type="PROSITE" id="PS50929"/>
    </source>
</evidence>
<dbReference type="InterPro" id="IPR027417">
    <property type="entry name" value="P-loop_NTPase"/>
</dbReference>
<dbReference type="Gene3D" id="3.40.50.300">
    <property type="entry name" value="P-loop containing nucleotide triphosphate hydrolases"/>
    <property type="match status" value="1"/>
</dbReference>
<evidence type="ECO:0000313" key="13">
    <source>
        <dbReference type="EMBL" id="QIK37660.1"/>
    </source>
</evidence>
<evidence type="ECO:0000256" key="10">
    <source>
        <dbReference type="SAM" id="Phobius"/>
    </source>
</evidence>
<evidence type="ECO:0000256" key="7">
    <source>
        <dbReference type="ARBA" id="ARBA00022840"/>
    </source>
</evidence>
<keyword evidence="5 10" id="KW-0812">Transmembrane</keyword>
<protein>
    <submittedName>
        <fullName evidence="13">Thiol reductant ABC exporter subunit CydD</fullName>
    </submittedName>
</protein>
<dbReference type="InterPro" id="IPR011527">
    <property type="entry name" value="ABC1_TM_dom"/>
</dbReference>
<dbReference type="SUPFAM" id="SSF90123">
    <property type="entry name" value="ABC transporter transmembrane region"/>
    <property type="match status" value="1"/>
</dbReference>
<feature type="transmembrane region" description="Helical" evidence="10">
    <location>
        <begin position="63"/>
        <end position="81"/>
    </location>
</feature>
<name>A0A6G7VCN1_9GAMM</name>
<dbReference type="EMBL" id="CP048029">
    <property type="protein sequence ID" value="QIK37660.1"/>
    <property type="molecule type" value="Genomic_DNA"/>
</dbReference>
<feature type="domain" description="ABC transporter" evidence="11">
    <location>
        <begin position="350"/>
        <end position="584"/>
    </location>
</feature>
<evidence type="ECO:0000256" key="4">
    <source>
        <dbReference type="ARBA" id="ARBA00022519"/>
    </source>
</evidence>
<dbReference type="NCBIfam" id="TIGR02857">
    <property type="entry name" value="CydD"/>
    <property type="match status" value="1"/>
</dbReference>
<dbReference type="Pfam" id="PF00005">
    <property type="entry name" value="ABC_tran"/>
    <property type="match status" value="1"/>
</dbReference>
<evidence type="ECO:0000259" key="11">
    <source>
        <dbReference type="PROSITE" id="PS50893"/>
    </source>
</evidence>
<dbReference type="InterPro" id="IPR003593">
    <property type="entry name" value="AAA+_ATPase"/>
</dbReference>
<dbReference type="SMART" id="SM00382">
    <property type="entry name" value="AAA"/>
    <property type="match status" value="1"/>
</dbReference>
<keyword evidence="7" id="KW-0067">ATP-binding</keyword>
<feature type="transmembrane region" description="Helical" evidence="10">
    <location>
        <begin position="243"/>
        <end position="268"/>
    </location>
</feature>
<dbReference type="Gene3D" id="1.20.1560.10">
    <property type="entry name" value="ABC transporter type 1, transmembrane domain"/>
    <property type="match status" value="1"/>
</dbReference>
<keyword evidence="2" id="KW-0813">Transport</keyword>
<evidence type="ECO:0000256" key="5">
    <source>
        <dbReference type="ARBA" id="ARBA00022692"/>
    </source>
</evidence>
<proteinExistence type="predicted"/>
<evidence type="ECO:0000256" key="2">
    <source>
        <dbReference type="ARBA" id="ARBA00022448"/>
    </source>
</evidence>
<evidence type="ECO:0000256" key="6">
    <source>
        <dbReference type="ARBA" id="ARBA00022741"/>
    </source>
</evidence>
<dbReference type="InterPro" id="IPR014216">
    <property type="entry name" value="ABC_transptr_CydD"/>
</dbReference>
<feature type="transmembrane region" description="Helical" evidence="10">
    <location>
        <begin position="134"/>
        <end position="159"/>
    </location>
</feature>
<dbReference type="Pfam" id="PF00664">
    <property type="entry name" value="ABC_membrane"/>
    <property type="match status" value="1"/>
</dbReference>
<evidence type="ECO:0000313" key="14">
    <source>
        <dbReference type="Proteomes" id="UP000502699"/>
    </source>
</evidence>
<keyword evidence="14" id="KW-1185">Reference proteome</keyword>
<dbReference type="SUPFAM" id="SSF52540">
    <property type="entry name" value="P-loop containing nucleoside triphosphate hydrolases"/>
    <property type="match status" value="1"/>
</dbReference>
<keyword evidence="4" id="KW-0997">Cell inner membrane</keyword>
<dbReference type="InterPro" id="IPR039421">
    <property type="entry name" value="Type_1_exporter"/>
</dbReference>
<evidence type="ECO:0000256" key="1">
    <source>
        <dbReference type="ARBA" id="ARBA00004651"/>
    </source>
</evidence>
<gene>
    <name evidence="13" type="primary">cydD</name>
    <name evidence="13" type="ORF">GWK36_06310</name>
</gene>
<dbReference type="InterPro" id="IPR003439">
    <property type="entry name" value="ABC_transporter-like_ATP-bd"/>
</dbReference>
<dbReference type="PROSITE" id="PS00211">
    <property type="entry name" value="ABC_TRANSPORTER_1"/>
    <property type="match status" value="1"/>
</dbReference>
<dbReference type="GO" id="GO:0016887">
    <property type="term" value="F:ATP hydrolysis activity"/>
    <property type="evidence" value="ECO:0007669"/>
    <property type="project" value="InterPro"/>
</dbReference>
<keyword evidence="9 10" id="KW-0472">Membrane</keyword>
<dbReference type="InterPro" id="IPR036640">
    <property type="entry name" value="ABC1_TM_sf"/>
</dbReference>
<keyword evidence="6" id="KW-0547">Nucleotide-binding</keyword>
<evidence type="ECO:0000256" key="9">
    <source>
        <dbReference type="ARBA" id="ARBA00023136"/>
    </source>
</evidence>